<evidence type="ECO:0000313" key="1">
    <source>
        <dbReference type="EMBL" id="KNZ51843.1"/>
    </source>
</evidence>
<dbReference type="EMBL" id="LAVV01008822">
    <property type="protein sequence ID" value="KNZ51843.1"/>
    <property type="molecule type" value="Genomic_DNA"/>
</dbReference>
<dbReference type="OrthoDB" id="2505323at2759"/>
<sequence>MLLEGEAILGDESLMVPAFSAGANILESQTSSKFKLKSHSHTTSKTPVRVPGNPPITVLILDLTLGITISHFSHQLAYKIRTASREFDLGGLDYYREDKKGQK</sequence>
<proteinExistence type="predicted"/>
<protein>
    <submittedName>
        <fullName evidence="1">Uncharacterized protein</fullName>
    </submittedName>
</protein>
<dbReference type="AlphaFoldDB" id="A0A0L6UTK2"/>
<dbReference type="VEuPathDB" id="FungiDB:VP01_3789g1"/>
<name>A0A0L6UTK2_9BASI</name>
<reference evidence="1 2" key="1">
    <citation type="submission" date="2015-08" db="EMBL/GenBank/DDBJ databases">
        <title>Next Generation Sequencing and Analysis of the Genome of Puccinia sorghi L Schw, the Causal Agent of Maize Common Rust.</title>
        <authorList>
            <person name="Rochi L."/>
            <person name="Burguener G."/>
            <person name="Darino M."/>
            <person name="Turjanski A."/>
            <person name="Kreff E."/>
            <person name="Dieguez M.J."/>
            <person name="Sacco F."/>
        </authorList>
    </citation>
    <scope>NUCLEOTIDE SEQUENCE [LARGE SCALE GENOMIC DNA]</scope>
    <source>
        <strain evidence="1 2">RO10H11247</strain>
    </source>
</reference>
<gene>
    <name evidence="1" type="ORF">VP01_3789g1</name>
</gene>
<evidence type="ECO:0000313" key="2">
    <source>
        <dbReference type="Proteomes" id="UP000037035"/>
    </source>
</evidence>
<comment type="caution">
    <text evidence="1">The sequence shown here is derived from an EMBL/GenBank/DDBJ whole genome shotgun (WGS) entry which is preliminary data.</text>
</comment>
<accession>A0A0L6UTK2</accession>
<organism evidence="1 2">
    <name type="scientific">Puccinia sorghi</name>
    <dbReference type="NCBI Taxonomy" id="27349"/>
    <lineage>
        <taxon>Eukaryota</taxon>
        <taxon>Fungi</taxon>
        <taxon>Dikarya</taxon>
        <taxon>Basidiomycota</taxon>
        <taxon>Pucciniomycotina</taxon>
        <taxon>Pucciniomycetes</taxon>
        <taxon>Pucciniales</taxon>
        <taxon>Pucciniaceae</taxon>
        <taxon>Puccinia</taxon>
    </lineage>
</organism>
<dbReference type="Proteomes" id="UP000037035">
    <property type="component" value="Unassembled WGS sequence"/>
</dbReference>
<keyword evidence="2" id="KW-1185">Reference proteome</keyword>